<evidence type="ECO:0000313" key="1">
    <source>
        <dbReference type="EMBL" id="VDM20022.1"/>
    </source>
</evidence>
<dbReference type="EMBL" id="UYWW01012248">
    <property type="protein sequence ID" value="VDM20022.1"/>
    <property type="molecule type" value="Genomic_DNA"/>
</dbReference>
<dbReference type="InParanoid" id="A0A3P7GC45"/>
<dbReference type="Proteomes" id="UP000270924">
    <property type="component" value="Unassembled WGS sequence"/>
</dbReference>
<dbReference type="AlphaFoldDB" id="A0A3P7GC45"/>
<reference evidence="1 2" key="1">
    <citation type="submission" date="2018-11" db="EMBL/GenBank/DDBJ databases">
        <authorList>
            <consortium name="Pathogen Informatics"/>
        </authorList>
    </citation>
    <scope>NUCLEOTIDE SEQUENCE [LARGE SCALE GENOMIC DNA]</scope>
</reference>
<proteinExistence type="predicted"/>
<sequence>MPSIGTFAEAEKHRQIMSGGERCEFGGFAPTISAKQHHRLKPKLFYQLGSSYSINQKPGHQLVSKSPQLSFERYEGGKDNNFVHAEKWKDLRRFEVQG</sequence>
<evidence type="ECO:0000313" key="2">
    <source>
        <dbReference type="Proteomes" id="UP000270924"/>
    </source>
</evidence>
<keyword evidence="2" id="KW-1185">Reference proteome</keyword>
<accession>A0A3P7GC45</accession>
<name>A0A3P7GC45_WUCBA</name>
<protein>
    <submittedName>
        <fullName evidence="1">Uncharacterized protein</fullName>
    </submittedName>
</protein>
<gene>
    <name evidence="1" type="ORF">WBA_LOCUS10980</name>
</gene>
<organism evidence="1 2">
    <name type="scientific">Wuchereria bancrofti</name>
    <dbReference type="NCBI Taxonomy" id="6293"/>
    <lineage>
        <taxon>Eukaryota</taxon>
        <taxon>Metazoa</taxon>
        <taxon>Ecdysozoa</taxon>
        <taxon>Nematoda</taxon>
        <taxon>Chromadorea</taxon>
        <taxon>Rhabditida</taxon>
        <taxon>Spirurina</taxon>
        <taxon>Spiruromorpha</taxon>
        <taxon>Filarioidea</taxon>
        <taxon>Onchocercidae</taxon>
        <taxon>Wuchereria</taxon>
    </lineage>
</organism>